<dbReference type="RefSeq" id="WP_114706482.1">
    <property type="nucleotide sequence ID" value="NZ_QDKL01000002.1"/>
</dbReference>
<dbReference type="Pfam" id="PF03352">
    <property type="entry name" value="Adenine_glyco"/>
    <property type="match status" value="1"/>
</dbReference>
<dbReference type="PANTHER" id="PTHR30037:SF4">
    <property type="entry name" value="DNA-3-METHYLADENINE GLYCOSYLASE I"/>
    <property type="match status" value="1"/>
</dbReference>
<comment type="caution">
    <text evidence="1">The sequence shown here is derived from an EMBL/GenBank/DDBJ whole genome shotgun (WGS) entry which is preliminary data.</text>
</comment>
<proteinExistence type="predicted"/>
<name>A0ABY0IEP1_9BACT</name>
<dbReference type="Gene3D" id="1.10.340.30">
    <property type="entry name" value="Hypothetical protein, domain 2"/>
    <property type="match status" value="1"/>
</dbReference>
<evidence type="ECO:0000313" key="1">
    <source>
        <dbReference type="EMBL" id="RZF21415.1"/>
    </source>
</evidence>
<evidence type="ECO:0000313" key="2">
    <source>
        <dbReference type="Proteomes" id="UP000443582"/>
    </source>
</evidence>
<dbReference type="InterPro" id="IPR052891">
    <property type="entry name" value="DNA-3mA_glycosylase"/>
</dbReference>
<keyword evidence="2" id="KW-1185">Reference proteome</keyword>
<accession>A0ABY0IEP1</accession>
<dbReference type="InterPro" id="IPR005019">
    <property type="entry name" value="Adenine_glyco"/>
</dbReference>
<dbReference type="EMBL" id="QDKL01000002">
    <property type="protein sequence ID" value="RZF21415.1"/>
    <property type="molecule type" value="Genomic_DNA"/>
</dbReference>
<gene>
    <name evidence="1" type="ORF">DAY19_06940</name>
</gene>
<dbReference type="PANTHER" id="PTHR30037">
    <property type="entry name" value="DNA-3-METHYLADENINE GLYCOSYLASE 1"/>
    <property type="match status" value="1"/>
</dbReference>
<organism evidence="1 2">
    <name type="scientific">Halobacteriovorax vibrionivorans</name>
    <dbReference type="NCBI Taxonomy" id="2152716"/>
    <lineage>
        <taxon>Bacteria</taxon>
        <taxon>Pseudomonadati</taxon>
        <taxon>Bdellovibrionota</taxon>
        <taxon>Bacteriovoracia</taxon>
        <taxon>Bacteriovoracales</taxon>
        <taxon>Halobacteriovoraceae</taxon>
        <taxon>Halobacteriovorax</taxon>
    </lineage>
</organism>
<sequence>MKERCPWLKLTNDQYVKYHDREWGRPVHDDQVLFEFLILEGAQAGLSWETVLKKRDNYRKAFYQFDIKKVSKITPAKVEKLMNNPGIIRNRLKIESTISNAKAFLKIQKEFGSFDKYIWSFTEGKTIYNSFKNLKEYPSKTQLSDDISKDLKKRGFRFVGSTIVYAFLQACGIVQDHSTNCYLHGKKLRRLKD</sequence>
<protein>
    <submittedName>
        <fullName evidence="1">DNA-3-methyladenine glycosylase I</fullName>
    </submittedName>
</protein>
<dbReference type="SUPFAM" id="SSF48150">
    <property type="entry name" value="DNA-glycosylase"/>
    <property type="match status" value="1"/>
</dbReference>
<dbReference type="InterPro" id="IPR011257">
    <property type="entry name" value="DNA_glycosylase"/>
</dbReference>
<dbReference type="Proteomes" id="UP000443582">
    <property type="component" value="Unassembled WGS sequence"/>
</dbReference>
<reference evidence="2" key="1">
    <citation type="journal article" date="2019" name="Int. J. Syst. Evol. Microbiol.">
        <title>Halobacteriovorax valvorus sp. nov., a novel prokaryotic predator isolated from coastal seawater of China.</title>
        <authorList>
            <person name="Chen M.-X."/>
        </authorList>
    </citation>
    <scope>NUCLEOTIDE SEQUENCE [LARGE SCALE GENOMIC DNA]</scope>
    <source>
        <strain evidence="2">BL9</strain>
    </source>
</reference>